<reference evidence="2" key="1">
    <citation type="submission" date="2019-11" db="UniProtKB">
        <authorList>
            <consortium name="WormBaseParasite"/>
        </authorList>
    </citation>
    <scope>IDENTIFICATION</scope>
</reference>
<accession>A0A5K3FHH0</accession>
<dbReference type="WBParaSite" id="MCU_008529-RA">
    <property type="protein sequence ID" value="MCU_008529-RA"/>
    <property type="gene ID" value="MCU_008529"/>
</dbReference>
<proteinExistence type="predicted"/>
<feature type="region of interest" description="Disordered" evidence="1">
    <location>
        <begin position="172"/>
        <end position="195"/>
    </location>
</feature>
<feature type="compositionally biased region" description="Polar residues" evidence="1">
    <location>
        <begin position="90"/>
        <end position="104"/>
    </location>
</feature>
<name>A0A5K3FHH0_MESCO</name>
<sequence>MGGRSSKVVITPETKASAAAPEPTATITKTVMENGNTEAIPSIDEPTTEPNGDCSASAAPAEAPTDTAPAVAECHEPKPELPEAPVGDVETQSAETTQVDQATSHPDPADSCSGPVVEFAPTTNGFHSQVGEEHFVEETSAPANEPVAECAAEESNTDLGLTEKLANLGIDSAQPAQTNGVADHATNVDTEVRND</sequence>
<protein>
    <submittedName>
        <fullName evidence="2">Proteoglycan 4-like</fullName>
    </submittedName>
</protein>
<feature type="compositionally biased region" description="Low complexity" evidence="1">
    <location>
        <begin position="55"/>
        <end position="72"/>
    </location>
</feature>
<feature type="compositionally biased region" description="Polar residues" evidence="1">
    <location>
        <begin position="25"/>
        <end position="39"/>
    </location>
</feature>
<feature type="region of interest" description="Disordered" evidence="1">
    <location>
        <begin position="1"/>
        <end position="115"/>
    </location>
</feature>
<dbReference type="AlphaFoldDB" id="A0A5K3FHH0"/>
<organism evidence="2">
    <name type="scientific">Mesocestoides corti</name>
    <name type="common">Flatworm</name>
    <dbReference type="NCBI Taxonomy" id="53468"/>
    <lineage>
        <taxon>Eukaryota</taxon>
        <taxon>Metazoa</taxon>
        <taxon>Spiralia</taxon>
        <taxon>Lophotrochozoa</taxon>
        <taxon>Platyhelminthes</taxon>
        <taxon>Cestoda</taxon>
        <taxon>Eucestoda</taxon>
        <taxon>Cyclophyllidea</taxon>
        <taxon>Mesocestoididae</taxon>
        <taxon>Mesocestoides</taxon>
    </lineage>
</organism>
<evidence type="ECO:0000256" key="1">
    <source>
        <dbReference type="SAM" id="MobiDB-lite"/>
    </source>
</evidence>
<evidence type="ECO:0000313" key="2">
    <source>
        <dbReference type="WBParaSite" id="MCU_008529-RA"/>
    </source>
</evidence>